<dbReference type="PANTHER" id="PTHR46082:SF6">
    <property type="entry name" value="AAA+ ATPASE DOMAIN-CONTAINING PROTEIN-RELATED"/>
    <property type="match status" value="1"/>
</dbReference>
<evidence type="ECO:0000313" key="2">
    <source>
        <dbReference type="EMBL" id="PLB37505.1"/>
    </source>
</evidence>
<dbReference type="GeneID" id="36519996"/>
<dbReference type="Gene3D" id="3.40.50.1580">
    <property type="entry name" value="Nucleoside phosphorylase domain"/>
    <property type="match status" value="1"/>
</dbReference>
<dbReference type="InterPro" id="IPR035994">
    <property type="entry name" value="Nucleoside_phosphorylase_sf"/>
</dbReference>
<feature type="domain" description="Nucleoside phosphorylase" evidence="1">
    <location>
        <begin position="38"/>
        <end position="304"/>
    </location>
</feature>
<dbReference type="STRING" id="41067.A0A2I2FA61"/>
<accession>A0A2I2FA61</accession>
<dbReference type="InterPro" id="IPR000845">
    <property type="entry name" value="Nucleoside_phosphorylase_d"/>
</dbReference>
<dbReference type="EMBL" id="KZ559142">
    <property type="protein sequence ID" value="PLB37505.1"/>
    <property type="molecule type" value="Genomic_DNA"/>
</dbReference>
<keyword evidence="3" id="KW-1185">Reference proteome</keyword>
<dbReference type="OrthoDB" id="1658288at2759"/>
<dbReference type="AlphaFoldDB" id="A0A2I2FA61"/>
<dbReference type="SUPFAM" id="SSF53167">
    <property type="entry name" value="Purine and uridine phosphorylases"/>
    <property type="match status" value="1"/>
</dbReference>
<gene>
    <name evidence="2" type="ORF">BDW47DRAFT_106756</name>
</gene>
<evidence type="ECO:0000259" key="1">
    <source>
        <dbReference type="Pfam" id="PF01048"/>
    </source>
</evidence>
<dbReference type="RefSeq" id="XP_024671517.1">
    <property type="nucleotide sequence ID" value="XM_024812836.1"/>
</dbReference>
<sequence>MVIASLPRSLGDFSVAIVCASAEASPIRALFDEIYHHEGEASFRVSDDPHDYTVGRMGRHQTVLAYLPGRGKVSASRLACRLKITYPDLRIILVVGTCGAVPRAPDGRDIFLGDVLMSTALIEYDQVRRWPNFVERRMRPWEVLPRPAPELSSYLNKLQATRGRQRVEAQMGDHMSQLQRAMGHAVAGYPGSEADRLYPSNVPTVTAACVSPVPVRQRSADTVSPSLHLGQVGTGEGKVASAHSRDQLCERDGIIGFESEAIAFWYDMPCVVIKGVADYADGRENEVWTQYAAATAASAAKAFLAQYCPPERNTEPIKLNFSVPPVPSAPCCFSMEAK</sequence>
<dbReference type="Proteomes" id="UP000234585">
    <property type="component" value="Unassembled WGS sequence"/>
</dbReference>
<organism evidence="2 3">
    <name type="scientific">Aspergillus candidus</name>
    <dbReference type="NCBI Taxonomy" id="41067"/>
    <lineage>
        <taxon>Eukaryota</taxon>
        <taxon>Fungi</taxon>
        <taxon>Dikarya</taxon>
        <taxon>Ascomycota</taxon>
        <taxon>Pezizomycotina</taxon>
        <taxon>Eurotiomycetes</taxon>
        <taxon>Eurotiomycetidae</taxon>
        <taxon>Eurotiales</taxon>
        <taxon>Aspergillaceae</taxon>
        <taxon>Aspergillus</taxon>
        <taxon>Aspergillus subgen. Circumdati</taxon>
    </lineage>
</organism>
<proteinExistence type="predicted"/>
<evidence type="ECO:0000313" key="3">
    <source>
        <dbReference type="Proteomes" id="UP000234585"/>
    </source>
</evidence>
<name>A0A2I2FA61_ASPCN</name>
<dbReference type="InterPro" id="IPR053137">
    <property type="entry name" value="NLR-like"/>
</dbReference>
<dbReference type="PANTHER" id="PTHR46082">
    <property type="entry name" value="ATP/GTP-BINDING PROTEIN-RELATED"/>
    <property type="match status" value="1"/>
</dbReference>
<dbReference type="Pfam" id="PF01048">
    <property type="entry name" value="PNP_UDP_1"/>
    <property type="match status" value="1"/>
</dbReference>
<protein>
    <submittedName>
        <fullName evidence="2">Nucleoside phosphorylase domain-containing protein</fullName>
    </submittedName>
</protein>
<dbReference type="GO" id="GO:0009116">
    <property type="term" value="P:nucleoside metabolic process"/>
    <property type="evidence" value="ECO:0007669"/>
    <property type="project" value="InterPro"/>
</dbReference>
<dbReference type="GO" id="GO:0003824">
    <property type="term" value="F:catalytic activity"/>
    <property type="evidence" value="ECO:0007669"/>
    <property type="project" value="InterPro"/>
</dbReference>
<reference evidence="2 3" key="1">
    <citation type="submission" date="2017-12" db="EMBL/GenBank/DDBJ databases">
        <authorList>
            <consortium name="DOE Joint Genome Institute"/>
            <person name="Haridas S."/>
            <person name="Kjaerbolling I."/>
            <person name="Vesth T.C."/>
            <person name="Frisvad J.C."/>
            <person name="Nybo J.L."/>
            <person name="Theobald S."/>
            <person name="Kuo A."/>
            <person name="Bowyer P."/>
            <person name="Matsuda Y."/>
            <person name="Mondo S."/>
            <person name="Lyhne E.K."/>
            <person name="Kogle M.E."/>
            <person name="Clum A."/>
            <person name="Lipzen A."/>
            <person name="Salamov A."/>
            <person name="Ngan C.Y."/>
            <person name="Daum C."/>
            <person name="Chiniquy J."/>
            <person name="Barry K."/>
            <person name="LaButti K."/>
            <person name="Simmons B.A."/>
            <person name="Magnuson J.K."/>
            <person name="Mortensen U.H."/>
            <person name="Larsen T.O."/>
            <person name="Grigoriev I.V."/>
            <person name="Baker S.E."/>
            <person name="Andersen M.R."/>
            <person name="Nordberg H.P."/>
            <person name="Cantor M.N."/>
            <person name="Hua S.X."/>
        </authorList>
    </citation>
    <scope>NUCLEOTIDE SEQUENCE [LARGE SCALE GENOMIC DNA]</scope>
    <source>
        <strain evidence="2 3">CBS 102.13</strain>
    </source>
</reference>